<dbReference type="GO" id="GO:0043811">
    <property type="term" value="F:phosphate:acyl-[acyl carrier protein] acyltransferase activity"/>
    <property type="evidence" value="ECO:0007669"/>
    <property type="project" value="UniProtKB-EC"/>
</dbReference>
<comment type="subcellular location">
    <subcellularLocation>
        <location evidence="2">Cytoplasm</location>
    </subcellularLocation>
</comment>
<evidence type="ECO:0000256" key="1">
    <source>
        <dbReference type="ARBA" id="ARBA00001232"/>
    </source>
</evidence>
<evidence type="ECO:0000256" key="9">
    <source>
        <dbReference type="ARBA" id="ARBA00024069"/>
    </source>
</evidence>
<dbReference type="InterPro" id="IPR003664">
    <property type="entry name" value="FA_synthesis"/>
</dbReference>
<name>A0A382VN80_9ZZZZ</name>
<evidence type="ECO:0000256" key="10">
    <source>
        <dbReference type="ARBA" id="ARBA00046608"/>
    </source>
</evidence>
<dbReference type="GO" id="GO:0005737">
    <property type="term" value="C:cytoplasm"/>
    <property type="evidence" value="ECO:0007669"/>
    <property type="project" value="UniProtKB-SubCell"/>
</dbReference>
<dbReference type="EC" id="2.3.1.274" evidence="9"/>
<accession>A0A382VN80</accession>
<dbReference type="AlphaFoldDB" id="A0A382VN80"/>
<dbReference type="PANTHER" id="PTHR30100">
    <property type="entry name" value="FATTY ACID/PHOSPHOLIPID SYNTHESIS PROTEIN PLSX"/>
    <property type="match status" value="1"/>
</dbReference>
<dbReference type="EMBL" id="UINC01152908">
    <property type="protein sequence ID" value="SVD47328.1"/>
    <property type="molecule type" value="Genomic_DNA"/>
</dbReference>
<feature type="non-terminal residue" evidence="11">
    <location>
        <position position="49"/>
    </location>
</feature>
<sequence length="49" mass="5234">MNESPSQALRNKKESSMRIAVELVRDGHAKACVSSGNTGALMATARFVL</sequence>
<evidence type="ECO:0000256" key="8">
    <source>
        <dbReference type="ARBA" id="ARBA00023264"/>
    </source>
</evidence>
<proteinExistence type="predicted"/>
<protein>
    <recommendedName>
        <fullName evidence="9">phosphate acyltransferase</fullName>
        <ecNumber evidence="9">2.3.1.274</ecNumber>
    </recommendedName>
</protein>
<keyword evidence="6" id="KW-0443">Lipid metabolism</keyword>
<reference evidence="11" key="1">
    <citation type="submission" date="2018-05" db="EMBL/GenBank/DDBJ databases">
        <authorList>
            <person name="Lanie J.A."/>
            <person name="Ng W.-L."/>
            <person name="Kazmierczak K.M."/>
            <person name="Andrzejewski T.M."/>
            <person name="Davidsen T.M."/>
            <person name="Wayne K.J."/>
            <person name="Tettelin H."/>
            <person name="Glass J.I."/>
            <person name="Rusch D."/>
            <person name="Podicherti R."/>
            <person name="Tsui H.-C.T."/>
            <person name="Winkler M.E."/>
        </authorList>
    </citation>
    <scope>NUCLEOTIDE SEQUENCE</scope>
</reference>
<keyword evidence="4" id="KW-0444">Lipid biosynthesis</keyword>
<evidence type="ECO:0000256" key="3">
    <source>
        <dbReference type="ARBA" id="ARBA00022490"/>
    </source>
</evidence>
<evidence type="ECO:0000256" key="2">
    <source>
        <dbReference type="ARBA" id="ARBA00004496"/>
    </source>
</evidence>
<evidence type="ECO:0000256" key="7">
    <source>
        <dbReference type="ARBA" id="ARBA00023209"/>
    </source>
</evidence>
<keyword evidence="8" id="KW-1208">Phospholipid metabolism</keyword>
<evidence type="ECO:0000256" key="4">
    <source>
        <dbReference type="ARBA" id="ARBA00022516"/>
    </source>
</evidence>
<evidence type="ECO:0000256" key="5">
    <source>
        <dbReference type="ARBA" id="ARBA00022679"/>
    </source>
</evidence>
<comment type="catalytic activity">
    <reaction evidence="1">
        <text>a fatty acyl-[ACP] + phosphate = an acyl phosphate + holo-[ACP]</text>
        <dbReference type="Rhea" id="RHEA:42292"/>
        <dbReference type="Rhea" id="RHEA-COMP:9685"/>
        <dbReference type="Rhea" id="RHEA-COMP:14125"/>
        <dbReference type="ChEBI" id="CHEBI:43474"/>
        <dbReference type="ChEBI" id="CHEBI:59918"/>
        <dbReference type="ChEBI" id="CHEBI:64479"/>
        <dbReference type="ChEBI" id="CHEBI:138651"/>
        <dbReference type="EC" id="2.3.1.274"/>
    </reaction>
</comment>
<dbReference type="GO" id="GO:0008654">
    <property type="term" value="P:phospholipid biosynthetic process"/>
    <property type="evidence" value="ECO:0007669"/>
    <property type="project" value="UniProtKB-KW"/>
</dbReference>
<keyword evidence="5" id="KW-0808">Transferase</keyword>
<comment type="subunit">
    <text evidence="10">Homodimer. Probably interacts with PlsY.</text>
</comment>
<feature type="non-terminal residue" evidence="11">
    <location>
        <position position="1"/>
    </location>
</feature>
<evidence type="ECO:0000256" key="6">
    <source>
        <dbReference type="ARBA" id="ARBA00023098"/>
    </source>
</evidence>
<dbReference type="SUPFAM" id="SSF53659">
    <property type="entry name" value="Isocitrate/Isopropylmalate dehydrogenase-like"/>
    <property type="match status" value="1"/>
</dbReference>
<dbReference type="GO" id="GO:0006633">
    <property type="term" value="P:fatty acid biosynthetic process"/>
    <property type="evidence" value="ECO:0007669"/>
    <property type="project" value="InterPro"/>
</dbReference>
<dbReference type="Gene3D" id="3.40.718.10">
    <property type="entry name" value="Isopropylmalate Dehydrogenase"/>
    <property type="match status" value="1"/>
</dbReference>
<organism evidence="11">
    <name type="scientific">marine metagenome</name>
    <dbReference type="NCBI Taxonomy" id="408172"/>
    <lineage>
        <taxon>unclassified sequences</taxon>
        <taxon>metagenomes</taxon>
        <taxon>ecological metagenomes</taxon>
    </lineage>
</organism>
<keyword evidence="3" id="KW-0963">Cytoplasm</keyword>
<dbReference type="InterPro" id="IPR012281">
    <property type="entry name" value="Phospholipid_synth_PlsX-like"/>
</dbReference>
<gene>
    <name evidence="11" type="ORF">METZ01_LOCUS400182</name>
</gene>
<dbReference type="PANTHER" id="PTHR30100:SF1">
    <property type="entry name" value="PHOSPHATE ACYLTRANSFERASE"/>
    <property type="match status" value="1"/>
</dbReference>
<dbReference type="Pfam" id="PF02504">
    <property type="entry name" value="FA_synthesis"/>
    <property type="match status" value="1"/>
</dbReference>
<keyword evidence="7" id="KW-0594">Phospholipid biosynthesis</keyword>
<evidence type="ECO:0000313" key="11">
    <source>
        <dbReference type="EMBL" id="SVD47328.1"/>
    </source>
</evidence>